<dbReference type="Proteomes" id="UP000570474">
    <property type="component" value="Unassembled WGS sequence"/>
</dbReference>
<dbReference type="SUPFAM" id="SSF88874">
    <property type="entry name" value="Receptor-binding domain of short tail fibre protein gp12"/>
    <property type="match status" value="1"/>
</dbReference>
<dbReference type="EMBL" id="JABAIA010000003">
    <property type="protein sequence ID" value="NLR67675.1"/>
    <property type="molecule type" value="Genomic_DNA"/>
</dbReference>
<dbReference type="InterPro" id="IPR011083">
    <property type="entry name" value="Phage_tail_collar_dom"/>
</dbReference>
<keyword evidence="3" id="KW-1185">Reference proteome</keyword>
<dbReference type="RefSeq" id="WP_168873622.1">
    <property type="nucleotide sequence ID" value="NZ_JABAIA010000003.1"/>
</dbReference>
<proteinExistence type="predicted"/>
<accession>A0A847S2M2</accession>
<organism evidence="2 3">
    <name type="scientific">Chitinophaga varians</name>
    <dbReference type="NCBI Taxonomy" id="2202339"/>
    <lineage>
        <taxon>Bacteria</taxon>
        <taxon>Pseudomonadati</taxon>
        <taxon>Bacteroidota</taxon>
        <taxon>Chitinophagia</taxon>
        <taxon>Chitinophagales</taxon>
        <taxon>Chitinophagaceae</taxon>
        <taxon>Chitinophaga</taxon>
    </lineage>
</organism>
<dbReference type="Pfam" id="PF07484">
    <property type="entry name" value="Collar"/>
    <property type="match status" value="1"/>
</dbReference>
<gene>
    <name evidence="2" type="ORF">HGH92_25445</name>
</gene>
<dbReference type="Gene3D" id="3.90.1340.10">
    <property type="entry name" value="Phage tail collar domain"/>
    <property type="match status" value="1"/>
</dbReference>
<name>A0A847S2M2_9BACT</name>
<dbReference type="AlphaFoldDB" id="A0A847S2M2"/>
<protein>
    <submittedName>
        <fullName evidence="2">Phage tail protein</fullName>
    </submittedName>
</protein>
<evidence type="ECO:0000259" key="1">
    <source>
        <dbReference type="Pfam" id="PF07484"/>
    </source>
</evidence>
<evidence type="ECO:0000313" key="3">
    <source>
        <dbReference type="Proteomes" id="UP000570474"/>
    </source>
</evidence>
<sequence>MAYIGEIKIFGGLFAPQGWAFCAGQLIAIQQNTTLFSLLGTTYGGNGTSNFALPNLCGRVPLHVGAPLSNPPYTLGQTLGTEREVLSANQLPSHIHRITGNVYQPVLGENPGQLSSPDNNYMAITNGQQVYSTSKHATNRMGPLKVTMQVQNAGNGQSIDNMQPYLPLNFIICLSGGQYPSRP</sequence>
<dbReference type="InterPro" id="IPR037053">
    <property type="entry name" value="Phage_tail_collar_dom_sf"/>
</dbReference>
<reference evidence="2 3" key="1">
    <citation type="submission" date="2020-04" db="EMBL/GenBank/DDBJ databases">
        <authorList>
            <person name="Yin C."/>
        </authorList>
    </citation>
    <scope>NUCLEOTIDE SEQUENCE [LARGE SCALE GENOMIC DNA]</scope>
    <source>
        <strain evidence="2 3">Ae27</strain>
    </source>
</reference>
<comment type="caution">
    <text evidence="2">The sequence shown here is derived from an EMBL/GenBank/DDBJ whole genome shotgun (WGS) entry which is preliminary data.</text>
</comment>
<feature type="domain" description="Phage tail collar" evidence="1">
    <location>
        <begin position="5"/>
        <end position="61"/>
    </location>
</feature>
<evidence type="ECO:0000313" key="2">
    <source>
        <dbReference type="EMBL" id="NLR67675.1"/>
    </source>
</evidence>